<reference evidence="2 3" key="1">
    <citation type="submission" date="2019-01" db="EMBL/GenBank/DDBJ databases">
        <title>Complete genome sequencing of Aequorivita sp. H23M31.</title>
        <authorList>
            <person name="Bae J.-W."/>
        </authorList>
    </citation>
    <scope>NUCLEOTIDE SEQUENCE [LARGE SCALE GENOMIC DNA]</scope>
    <source>
        <strain evidence="2 3">H23M31</strain>
    </source>
</reference>
<feature type="compositionally biased region" description="Basic and acidic residues" evidence="1">
    <location>
        <begin position="193"/>
        <end position="202"/>
    </location>
</feature>
<dbReference type="AlphaFoldDB" id="A0A410G203"/>
<accession>A0A410G203</accession>
<proteinExistence type="predicted"/>
<dbReference type="SUPFAM" id="SSF52540">
    <property type="entry name" value="P-loop containing nucleoside triphosphate hydrolases"/>
    <property type="match status" value="1"/>
</dbReference>
<evidence type="ECO:0000313" key="2">
    <source>
        <dbReference type="EMBL" id="QAA81294.1"/>
    </source>
</evidence>
<keyword evidence="3" id="KW-1185">Reference proteome</keyword>
<dbReference type="InterPro" id="IPR027417">
    <property type="entry name" value="P-loop_NTPase"/>
</dbReference>
<feature type="region of interest" description="Disordered" evidence="1">
    <location>
        <begin position="183"/>
        <end position="202"/>
    </location>
</feature>
<dbReference type="KEGG" id="aev:EI546_05930"/>
<gene>
    <name evidence="2" type="ORF">EI546_05930</name>
</gene>
<dbReference type="OrthoDB" id="1493182at2"/>
<evidence type="ECO:0000313" key="3">
    <source>
        <dbReference type="Proteomes" id="UP000285517"/>
    </source>
</evidence>
<dbReference type="EMBL" id="CP034951">
    <property type="protein sequence ID" value="QAA81294.1"/>
    <property type="molecule type" value="Genomic_DNA"/>
</dbReference>
<name>A0A410G203_9FLAO</name>
<organism evidence="2 3">
    <name type="scientific">Aequorivita ciconiae</name>
    <dbReference type="NCBI Taxonomy" id="2494375"/>
    <lineage>
        <taxon>Bacteria</taxon>
        <taxon>Pseudomonadati</taxon>
        <taxon>Bacteroidota</taxon>
        <taxon>Flavobacteriia</taxon>
        <taxon>Flavobacteriales</taxon>
        <taxon>Flavobacteriaceae</taxon>
        <taxon>Aequorivita</taxon>
    </lineage>
</organism>
<dbReference type="RefSeq" id="WP_128249682.1">
    <property type="nucleotide sequence ID" value="NZ_CP034951.1"/>
</dbReference>
<evidence type="ECO:0000256" key="1">
    <source>
        <dbReference type="SAM" id="MobiDB-lite"/>
    </source>
</evidence>
<protein>
    <recommendedName>
        <fullName evidence="4">Sulfotransferase domain-containing protein</fullName>
    </recommendedName>
</protein>
<sequence>MRKIIESSPFLFYIWYHLVRKNRGLKIDYFSQKTKFSLDGYPRSGNTFATSLVKNIFGKDVFIHHFHAIAPIKVSLRKNIPAFILIREPEEAITSYYLKWYSFKRKPIPKEINTKLLKKLTNQYVEYYKYVQQKKNKLEIIEFRDLVRNPKQFIADINNKVYQNELEIGSAQMEKAINSYRGATETFGSSKPNPEKKDLKEL</sequence>
<dbReference type="Gene3D" id="3.40.50.300">
    <property type="entry name" value="P-loop containing nucleotide triphosphate hydrolases"/>
    <property type="match status" value="1"/>
</dbReference>
<evidence type="ECO:0008006" key="4">
    <source>
        <dbReference type="Google" id="ProtNLM"/>
    </source>
</evidence>
<dbReference type="Proteomes" id="UP000285517">
    <property type="component" value="Chromosome"/>
</dbReference>